<reference evidence="2 3" key="1">
    <citation type="submission" date="2024-09" db="EMBL/GenBank/DDBJ databases">
        <authorList>
            <person name="Sun Q."/>
            <person name="Mori K."/>
        </authorList>
    </citation>
    <scope>NUCLEOTIDE SEQUENCE [LARGE SCALE GENOMIC DNA]</scope>
    <source>
        <strain evidence="2 3">TBRC 7907</strain>
    </source>
</reference>
<dbReference type="EMBL" id="JBHLZU010000009">
    <property type="protein sequence ID" value="MFB9904345.1"/>
    <property type="molecule type" value="Genomic_DNA"/>
</dbReference>
<comment type="caution">
    <text evidence="2">The sequence shown here is derived from an EMBL/GenBank/DDBJ whole genome shotgun (WGS) entry which is preliminary data.</text>
</comment>
<organism evidence="2 3">
    <name type="scientific">Allokutzneria oryzae</name>
    <dbReference type="NCBI Taxonomy" id="1378989"/>
    <lineage>
        <taxon>Bacteria</taxon>
        <taxon>Bacillati</taxon>
        <taxon>Actinomycetota</taxon>
        <taxon>Actinomycetes</taxon>
        <taxon>Pseudonocardiales</taxon>
        <taxon>Pseudonocardiaceae</taxon>
        <taxon>Allokutzneria</taxon>
    </lineage>
</organism>
<dbReference type="Proteomes" id="UP001589693">
    <property type="component" value="Unassembled WGS sequence"/>
</dbReference>
<protein>
    <recommendedName>
        <fullName evidence="4">Hydrophobic protein</fullName>
    </recommendedName>
</protein>
<evidence type="ECO:0000256" key="1">
    <source>
        <dbReference type="SAM" id="Phobius"/>
    </source>
</evidence>
<sequence length="51" mass="5343">MITLGALLLVIGFLANLSILWQIGIALLVIGLVLAVVGGTGRKIGGRAHWY</sequence>
<keyword evidence="1" id="KW-0472">Membrane</keyword>
<gene>
    <name evidence="2" type="ORF">ACFFQA_10390</name>
</gene>
<accession>A0ABV5ZTX5</accession>
<evidence type="ECO:0000313" key="3">
    <source>
        <dbReference type="Proteomes" id="UP001589693"/>
    </source>
</evidence>
<dbReference type="RefSeq" id="WP_377851547.1">
    <property type="nucleotide sequence ID" value="NZ_JBHLZU010000009.1"/>
</dbReference>
<keyword evidence="3" id="KW-1185">Reference proteome</keyword>
<feature type="transmembrane region" description="Helical" evidence="1">
    <location>
        <begin position="6"/>
        <end position="37"/>
    </location>
</feature>
<evidence type="ECO:0008006" key="4">
    <source>
        <dbReference type="Google" id="ProtNLM"/>
    </source>
</evidence>
<evidence type="ECO:0000313" key="2">
    <source>
        <dbReference type="EMBL" id="MFB9904345.1"/>
    </source>
</evidence>
<keyword evidence="1" id="KW-1133">Transmembrane helix</keyword>
<name>A0ABV5ZTX5_9PSEU</name>
<proteinExistence type="predicted"/>
<keyword evidence="1" id="KW-0812">Transmembrane</keyword>